<dbReference type="RefSeq" id="WP_151045770.1">
    <property type="nucleotide sequence ID" value="NZ_VZOT01000015.1"/>
</dbReference>
<proteinExistence type="predicted"/>
<feature type="compositionally biased region" description="Low complexity" evidence="1">
    <location>
        <begin position="273"/>
        <end position="283"/>
    </location>
</feature>
<name>A0A6A1QZP4_9BURK</name>
<evidence type="ECO:0000256" key="1">
    <source>
        <dbReference type="SAM" id="MobiDB-lite"/>
    </source>
</evidence>
<evidence type="ECO:0000313" key="3">
    <source>
        <dbReference type="EMBL" id="KAB0585057.1"/>
    </source>
</evidence>
<feature type="region of interest" description="Disordered" evidence="1">
    <location>
        <begin position="165"/>
        <end position="251"/>
    </location>
</feature>
<reference evidence="3" key="1">
    <citation type="submission" date="2019-09" db="EMBL/GenBank/DDBJ databases">
        <title>Draft genome sequences of 48 bacterial type strains from the CCUG.</title>
        <authorList>
            <person name="Tunovic T."/>
            <person name="Pineiro-Iglesias B."/>
            <person name="Unosson C."/>
            <person name="Inganas E."/>
            <person name="Ohlen M."/>
            <person name="Cardew S."/>
            <person name="Jensie-Markopoulos S."/>
            <person name="Salva-Serra F."/>
            <person name="Jaen-Luchoro D."/>
            <person name="Karlsson R."/>
            <person name="Svensson-Stadler L."/>
            <person name="Chun J."/>
            <person name="Moore E."/>
        </authorList>
    </citation>
    <scope>NUCLEOTIDE SEQUENCE</scope>
    <source>
        <strain evidence="3">CCUG 15333</strain>
    </source>
</reference>
<feature type="compositionally biased region" description="Low complexity" evidence="1">
    <location>
        <begin position="196"/>
        <end position="210"/>
    </location>
</feature>
<comment type="caution">
    <text evidence="3">The sequence shown here is derived from an EMBL/GenBank/DDBJ whole genome shotgun (WGS) entry which is preliminary data.</text>
</comment>
<feature type="compositionally biased region" description="Pro residues" evidence="1">
    <location>
        <begin position="228"/>
        <end position="246"/>
    </location>
</feature>
<accession>A0A6A1QZP4</accession>
<gene>
    <name evidence="3" type="ORF">F7P80_14890</name>
</gene>
<feature type="compositionally biased region" description="Basic and acidic residues" evidence="1">
    <location>
        <begin position="186"/>
        <end position="195"/>
    </location>
</feature>
<feature type="compositionally biased region" description="Low complexity" evidence="1">
    <location>
        <begin position="303"/>
        <end position="316"/>
    </location>
</feature>
<feature type="signal peptide" evidence="2">
    <location>
        <begin position="1"/>
        <end position="29"/>
    </location>
</feature>
<keyword evidence="2" id="KW-0732">Signal</keyword>
<feature type="region of interest" description="Disordered" evidence="1">
    <location>
        <begin position="273"/>
        <end position="382"/>
    </location>
</feature>
<evidence type="ECO:0000256" key="2">
    <source>
        <dbReference type="SAM" id="SignalP"/>
    </source>
</evidence>
<feature type="compositionally biased region" description="Low complexity" evidence="1">
    <location>
        <begin position="175"/>
        <end position="185"/>
    </location>
</feature>
<dbReference type="EMBL" id="VZOT01000015">
    <property type="protein sequence ID" value="KAB0585057.1"/>
    <property type="molecule type" value="Genomic_DNA"/>
</dbReference>
<feature type="chain" id="PRO_5025510925" evidence="2">
    <location>
        <begin position="30"/>
        <end position="382"/>
    </location>
</feature>
<sequence length="382" mass="39266">MPLALPPFRSRHTLAAALLALGLVSQAQATNFFVTTTPDGRTYLAVSTGAPPSGGSSPSPDTQIYPSQMATLPLNDTPQQGMPFLSGVTLAPNPLIDAIVQNLTDIANANRALLNAPAGTAASSTVPVSLSGEEAQALLQALQQQPNLSPEQQAQINELITQLSGATPAAPPPAATNSAAALLAQRKAEAERARAEAGAPATPTATAEQLAKAREAALQKRAAAQAAPPEPATPTAPATPPAPATPDPALMQLESTPSLDQMQQLQSLLNQDTDAPAADLPDPSLVAVPGTEPFTGPNDDVIDPQQALLDLQLQDPGFQATQPPVEEPFNPGELSPGEEPYNPGDLSPGEDPFNPGDLSPGEDPFNPGELSPGEQPYNPDMP</sequence>
<dbReference type="AlphaFoldDB" id="A0A6A1QZP4"/>
<protein>
    <submittedName>
        <fullName evidence="3">Uncharacterized protein</fullName>
    </submittedName>
</protein>
<organism evidence="3">
    <name type="scientific">Comamonas kerstersii</name>
    <dbReference type="NCBI Taxonomy" id="225992"/>
    <lineage>
        <taxon>Bacteria</taxon>
        <taxon>Pseudomonadati</taxon>
        <taxon>Pseudomonadota</taxon>
        <taxon>Betaproteobacteria</taxon>
        <taxon>Burkholderiales</taxon>
        <taxon>Comamonadaceae</taxon>
        <taxon>Comamonas</taxon>
    </lineage>
</organism>